<reference evidence="2" key="1">
    <citation type="submission" date="2018-04" db="EMBL/GenBank/DDBJ databases">
        <title>Transcriptome of Schizaphis graminum biotype I.</title>
        <authorList>
            <person name="Scully E.D."/>
            <person name="Geib S.M."/>
            <person name="Palmer N.A."/>
            <person name="Koch K."/>
            <person name="Bradshaw J."/>
            <person name="Heng-Moss T."/>
            <person name="Sarath G."/>
        </authorList>
    </citation>
    <scope>NUCLEOTIDE SEQUENCE</scope>
</reference>
<dbReference type="EMBL" id="GGMR01007828">
    <property type="protein sequence ID" value="MBY20447.1"/>
    <property type="molecule type" value="Transcribed_RNA"/>
</dbReference>
<proteinExistence type="predicted"/>
<organism evidence="2">
    <name type="scientific">Schizaphis graminum</name>
    <name type="common">Green bug aphid</name>
    <dbReference type="NCBI Taxonomy" id="13262"/>
    <lineage>
        <taxon>Eukaryota</taxon>
        <taxon>Metazoa</taxon>
        <taxon>Ecdysozoa</taxon>
        <taxon>Arthropoda</taxon>
        <taxon>Hexapoda</taxon>
        <taxon>Insecta</taxon>
        <taxon>Pterygota</taxon>
        <taxon>Neoptera</taxon>
        <taxon>Paraneoptera</taxon>
        <taxon>Hemiptera</taxon>
        <taxon>Sternorrhyncha</taxon>
        <taxon>Aphidomorpha</taxon>
        <taxon>Aphidoidea</taxon>
        <taxon>Aphididae</taxon>
        <taxon>Aphidini</taxon>
        <taxon>Schizaphis</taxon>
    </lineage>
</organism>
<evidence type="ECO:0000313" key="2">
    <source>
        <dbReference type="EMBL" id="MBY20447.1"/>
    </source>
</evidence>
<keyword evidence="1" id="KW-0732">Signal</keyword>
<dbReference type="AlphaFoldDB" id="A0A2S2NTJ5"/>
<evidence type="ECO:0000256" key="1">
    <source>
        <dbReference type="SAM" id="SignalP"/>
    </source>
</evidence>
<gene>
    <name evidence="2" type="ORF">g.126168</name>
</gene>
<feature type="chain" id="PRO_5015603380" evidence="1">
    <location>
        <begin position="17"/>
        <end position="172"/>
    </location>
</feature>
<protein>
    <submittedName>
        <fullName evidence="2">Uncharacterized protein</fullName>
    </submittedName>
</protein>
<name>A0A2S2NTJ5_SCHGA</name>
<feature type="signal peptide" evidence="1">
    <location>
        <begin position="1"/>
        <end position="16"/>
    </location>
</feature>
<sequence length="172" mass="20490">MTLVICDFGLLCFAIAKHIEMTVQLICSMFRKKLLDTKPFQDDTATMRLIQRYRKNNVIEKYVLLKRKMIEKETQNERDCRRSIQDILADTLDFILNTRSRYQHRKYNHKEEPQPQEASSMPFTKLNTKNLRSFQRLNTLAIDVEELETSTQQFICRKCRLQTTYLNEIATS</sequence>
<accession>A0A2S2NTJ5</accession>